<dbReference type="PANTHER" id="PTHR43473:SF2">
    <property type="entry name" value="MAGNESIUM-CHELATASE SUBUNIT CHLD, CHLOROPLASTIC"/>
    <property type="match status" value="1"/>
</dbReference>
<dbReference type="SMART" id="SM00327">
    <property type="entry name" value="VWA"/>
    <property type="match status" value="1"/>
</dbReference>
<dbReference type="PANTHER" id="PTHR43473">
    <property type="entry name" value="MAGNESIUM-CHELATASE SUBUNIT CHLD, CHLOROPLASTIC"/>
    <property type="match status" value="1"/>
</dbReference>
<dbReference type="InterPro" id="IPR003593">
    <property type="entry name" value="AAA+_ATPase"/>
</dbReference>
<reference evidence="11" key="2">
    <citation type="journal article" date="2015" name="Genome Announc.">
        <title>Draft Genome Sequence of Filamentous Marine Cyanobacterium Lyngbya confervoides Strain BDU141951.</title>
        <authorList>
            <person name="Chandrababunaidu M.M."/>
            <person name="Sen D."/>
            <person name="Tripathy S."/>
        </authorList>
    </citation>
    <scope>NUCLEOTIDE SEQUENCE</scope>
    <source>
        <strain evidence="11">BDU141951</strain>
    </source>
</reference>
<accession>A0A0C1URR6</accession>
<evidence type="ECO:0000256" key="5">
    <source>
        <dbReference type="ARBA" id="ARBA00022741"/>
    </source>
</evidence>
<keyword evidence="4 9" id="KW-0436">Ligase</keyword>
<gene>
    <name evidence="11" type="primary">bchD</name>
    <name evidence="11" type="ORF">QQ91_016715</name>
</gene>
<comment type="caution">
    <text evidence="11">The sequence shown here is derived from an EMBL/GenBank/DDBJ whole genome shotgun (WGS) entry which is preliminary data.</text>
</comment>
<evidence type="ECO:0000256" key="4">
    <source>
        <dbReference type="ARBA" id="ARBA00022598"/>
    </source>
</evidence>
<evidence type="ECO:0000256" key="8">
    <source>
        <dbReference type="ARBA" id="ARBA00048693"/>
    </source>
</evidence>
<dbReference type="Pfam" id="PF17863">
    <property type="entry name" value="AAA_lid_2"/>
    <property type="match status" value="1"/>
</dbReference>
<dbReference type="SMART" id="SM00382">
    <property type="entry name" value="AAA"/>
    <property type="match status" value="1"/>
</dbReference>
<dbReference type="EMBL" id="JTHE02000003">
    <property type="protein sequence ID" value="NEV68752.1"/>
    <property type="molecule type" value="Genomic_DNA"/>
</dbReference>
<dbReference type="InterPro" id="IPR000523">
    <property type="entry name" value="Mg_chelatse_chII-like_cat_dom"/>
</dbReference>
<dbReference type="InterPro" id="IPR041702">
    <property type="entry name" value="BchD/ChlD_VWA"/>
</dbReference>
<evidence type="ECO:0000256" key="1">
    <source>
        <dbReference type="ARBA" id="ARBA00003398"/>
    </source>
</evidence>
<protein>
    <recommendedName>
        <fullName evidence="9">Mg-protoporphyrin IX chelatase</fullName>
        <ecNumber evidence="9">6.6.1.1</ecNumber>
    </recommendedName>
</protein>
<keyword evidence="3 9" id="KW-0602">Photosynthesis</keyword>
<feature type="compositionally biased region" description="Pro residues" evidence="10">
    <location>
        <begin position="323"/>
        <end position="338"/>
    </location>
</feature>
<dbReference type="Pfam" id="PF13519">
    <property type="entry name" value="VWA_2"/>
    <property type="match status" value="1"/>
</dbReference>
<dbReference type="GO" id="GO:0015979">
    <property type="term" value="P:photosynthesis"/>
    <property type="evidence" value="ECO:0007669"/>
    <property type="project" value="UniProtKB-UniRule"/>
</dbReference>
<reference evidence="11" key="3">
    <citation type="submission" date="2020-02" db="EMBL/GenBank/DDBJ databases">
        <authorList>
            <person name="Sarangi A.N."/>
            <person name="Ghosh S."/>
            <person name="Mukherjee M."/>
            <person name="Tripathy S."/>
        </authorList>
    </citation>
    <scope>NUCLEOTIDE SEQUENCE</scope>
    <source>
        <strain evidence="11">BDU141951</strain>
    </source>
</reference>
<evidence type="ECO:0000256" key="10">
    <source>
        <dbReference type="SAM" id="MobiDB-lite"/>
    </source>
</evidence>
<dbReference type="EC" id="6.6.1.1" evidence="9"/>
<dbReference type="AlphaFoldDB" id="A0A0C1URR6"/>
<dbReference type="GO" id="GO:0016851">
    <property type="term" value="F:magnesium chelatase activity"/>
    <property type="evidence" value="ECO:0007669"/>
    <property type="project" value="UniProtKB-UniRule"/>
</dbReference>
<name>A0A0C1URR6_9CYAN</name>
<evidence type="ECO:0000313" key="11">
    <source>
        <dbReference type="EMBL" id="NEV68752.1"/>
    </source>
</evidence>
<dbReference type="CDD" id="cd01451">
    <property type="entry name" value="vWA_Magnesium_chelatase"/>
    <property type="match status" value="1"/>
</dbReference>
<dbReference type="Gene3D" id="3.40.50.300">
    <property type="entry name" value="P-loop containing nucleotide triphosphate hydrolases"/>
    <property type="match status" value="1"/>
</dbReference>
<evidence type="ECO:0000256" key="2">
    <source>
        <dbReference type="ARBA" id="ARBA00005799"/>
    </source>
</evidence>
<organism evidence="11">
    <name type="scientific">Lyngbya confervoides BDU141951</name>
    <dbReference type="NCBI Taxonomy" id="1574623"/>
    <lineage>
        <taxon>Bacteria</taxon>
        <taxon>Bacillati</taxon>
        <taxon>Cyanobacteriota</taxon>
        <taxon>Cyanophyceae</taxon>
        <taxon>Oscillatoriophycideae</taxon>
        <taxon>Oscillatoriales</taxon>
        <taxon>Microcoleaceae</taxon>
        <taxon>Lyngbya</taxon>
    </lineage>
</organism>
<dbReference type="GO" id="GO:0005524">
    <property type="term" value="F:ATP binding"/>
    <property type="evidence" value="ECO:0007669"/>
    <property type="project" value="UniProtKB-UniRule"/>
</dbReference>
<dbReference type="SUPFAM" id="SSF53300">
    <property type="entry name" value="vWA-like"/>
    <property type="match status" value="1"/>
</dbReference>
<evidence type="ECO:0000256" key="3">
    <source>
        <dbReference type="ARBA" id="ARBA00022531"/>
    </source>
</evidence>
<comment type="catalytic activity">
    <reaction evidence="8 9">
        <text>protoporphyrin IX + Mg(2+) + ATP + H2O = Mg-protoporphyrin IX + ADP + phosphate + 3 H(+)</text>
        <dbReference type="Rhea" id="RHEA:13961"/>
        <dbReference type="ChEBI" id="CHEBI:15377"/>
        <dbReference type="ChEBI" id="CHEBI:15378"/>
        <dbReference type="ChEBI" id="CHEBI:18420"/>
        <dbReference type="ChEBI" id="CHEBI:30616"/>
        <dbReference type="ChEBI" id="CHEBI:43474"/>
        <dbReference type="ChEBI" id="CHEBI:57306"/>
        <dbReference type="ChEBI" id="CHEBI:60492"/>
        <dbReference type="ChEBI" id="CHEBI:456216"/>
        <dbReference type="EC" id="6.6.1.1"/>
    </reaction>
</comment>
<proteinExistence type="inferred from homology"/>
<dbReference type="InterPro" id="IPR011776">
    <property type="entry name" value="Mg_chelatase_ATPase-dsu"/>
</dbReference>
<comment type="function">
    <text evidence="9">Involved in chlorophyll biosynthesis. Catalyzes the insertion of magnesium ion into protoporphyrin IX to yield Mg-protoporphyrin IX.</text>
</comment>
<dbReference type="Pfam" id="PF01078">
    <property type="entry name" value="Mg_chelatase"/>
    <property type="match status" value="1"/>
</dbReference>
<feature type="region of interest" description="Disordered" evidence="10">
    <location>
        <begin position="320"/>
        <end position="351"/>
    </location>
</feature>
<dbReference type="GO" id="GO:0015995">
    <property type="term" value="P:chlorophyll biosynthetic process"/>
    <property type="evidence" value="ECO:0007669"/>
    <property type="project" value="UniProtKB-UniPathway"/>
</dbReference>
<comment type="pathway">
    <text evidence="9">Porphyrin-containing compound metabolism; chlorophyll biosynthesis.</text>
</comment>
<keyword evidence="5 9" id="KW-0547">Nucleotide-binding</keyword>
<dbReference type="Gene3D" id="3.40.50.410">
    <property type="entry name" value="von Willebrand factor, type A domain"/>
    <property type="match status" value="1"/>
</dbReference>
<comment type="similarity">
    <text evidence="2 9">Belongs to the Mg-chelatase subunits D/I family.</text>
</comment>
<comment type="function">
    <text evidence="1">Involved in chlorophyll biosynthesis; introduces a magnesium ion into protoporphyrin IX to yield Mg-protoporphyrin IX.</text>
</comment>
<dbReference type="PROSITE" id="PS50234">
    <property type="entry name" value="VWFA"/>
    <property type="match status" value="1"/>
</dbReference>
<evidence type="ECO:0000256" key="6">
    <source>
        <dbReference type="ARBA" id="ARBA00022840"/>
    </source>
</evidence>
<sequence>MSPNQTIPAVSTFPLTAIVGHAAIRLALLLLAVDPELGGVIIAGRRGTAKSVMARALHALLPPIAVLKESPYHESPAEADLDTPDTRIIPPPFVQIPLGVTEDRLLGSVDVTRSIQRGEPVFQPGLLAEAHRGILYVDDLNLLDEHITNLLLTILAEGTNRIEREGISIEHPCRPLFIATYNPEEGELREHLVDRFAIALSANAPLSLSDRVTAVERVLTYMDAPQPFLAQYADEIDELKLQILLAREWLPQVQITHDQIGYLVQEAQRGQVEGQRGELFATRIAKAHAALNGRLSVTAEDLRCGVELAIVPRATVIELPADAAPPPPPPPDAAPPELEPTDPEAAPPEPEAATLPEEFVFAPEGVLLDPTVLSFAQKARRQKGKAGGRGLIFSQARGRYVKPMFPKGRIQRVAVDATLRAAAPHQKARHRRQPGRRLIIEPDDVRVKRLARKAGALIIFVVDASGSMALNRMQAAKGAALQLLGEAYRHRDQIALITFGGERADVVLPPTRSITAARRRLDRLPCGGGSPLAHGLALAIRTGQNALRSKDIGQAIVVLITDGRANIPLSRSLGETLMNGDQPDPKTELLRIAGVLRSLHLQLLVIDTENPYRSKGLAKALAQQAQGTYYALPKASDRAIAATTQQVIGELRSG</sequence>
<dbReference type="InterPro" id="IPR036465">
    <property type="entry name" value="vWFA_dom_sf"/>
</dbReference>
<dbReference type="InterPro" id="IPR002035">
    <property type="entry name" value="VWF_A"/>
</dbReference>
<dbReference type="Gene3D" id="1.10.8.80">
    <property type="entry name" value="Magnesium chelatase subunit I, C-Terminal domain"/>
    <property type="match status" value="1"/>
</dbReference>
<evidence type="ECO:0000256" key="9">
    <source>
        <dbReference type="RuleBase" id="RU362087"/>
    </source>
</evidence>
<dbReference type="NCBIfam" id="TIGR02031">
    <property type="entry name" value="BchD-ChlD"/>
    <property type="match status" value="1"/>
</dbReference>
<reference evidence="11" key="1">
    <citation type="submission" date="2014-11" db="EMBL/GenBank/DDBJ databases">
        <authorList>
            <person name="Malar M.C."/>
            <person name="Sen D."/>
            <person name="Tripathy S."/>
        </authorList>
    </citation>
    <scope>NUCLEOTIDE SEQUENCE</scope>
    <source>
        <strain evidence="11">BDU141951</strain>
    </source>
</reference>
<dbReference type="SUPFAM" id="SSF52540">
    <property type="entry name" value="P-loop containing nucleoside triphosphate hydrolases"/>
    <property type="match status" value="1"/>
</dbReference>
<dbReference type="InterPro" id="IPR041628">
    <property type="entry name" value="ChlI/MoxR_AAA_lid"/>
</dbReference>
<dbReference type="InterPro" id="IPR027417">
    <property type="entry name" value="P-loop_NTPase"/>
</dbReference>
<keyword evidence="7 9" id="KW-0149">Chlorophyll biosynthesis</keyword>
<evidence type="ECO:0000256" key="7">
    <source>
        <dbReference type="ARBA" id="ARBA00023171"/>
    </source>
</evidence>
<keyword evidence="6 9" id="KW-0067">ATP-binding</keyword>
<dbReference type="UniPathway" id="UPA00668"/>